<dbReference type="OrthoDB" id="5867312at2759"/>
<feature type="non-terminal residue" evidence="1">
    <location>
        <position position="1"/>
    </location>
</feature>
<protein>
    <submittedName>
        <fullName evidence="1">Uncharacterized protein</fullName>
    </submittedName>
</protein>
<gene>
    <name evidence="1" type="ORF">TELCIR_14673</name>
</gene>
<accession>A0A2G9U0B6</accession>
<name>A0A2G9U0B6_TELCI</name>
<dbReference type="Proteomes" id="UP000230423">
    <property type="component" value="Unassembled WGS sequence"/>
</dbReference>
<proteinExistence type="predicted"/>
<dbReference type="EMBL" id="KZ350593">
    <property type="protein sequence ID" value="PIO63719.1"/>
    <property type="molecule type" value="Genomic_DNA"/>
</dbReference>
<evidence type="ECO:0000313" key="1">
    <source>
        <dbReference type="EMBL" id="PIO63719.1"/>
    </source>
</evidence>
<keyword evidence="2" id="KW-1185">Reference proteome</keyword>
<evidence type="ECO:0000313" key="2">
    <source>
        <dbReference type="Proteomes" id="UP000230423"/>
    </source>
</evidence>
<organism evidence="1 2">
    <name type="scientific">Teladorsagia circumcincta</name>
    <name type="common">Brown stomach worm</name>
    <name type="synonym">Ostertagia circumcincta</name>
    <dbReference type="NCBI Taxonomy" id="45464"/>
    <lineage>
        <taxon>Eukaryota</taxon>
        <taxon>Metazoa</taxon>
        <taxon>Ecdysozoa</taxon>
        <taxon>Nematoda</taxon>
        <taxon>Chromadorea</taxon>
        <taxon>Rhabditida</taxon>
        <taxon>Rhabditina</taxon>
        <taxon>Rhabditomorpha</taxon>
        <taxon>Strongyloidea</taxon>
        <taxon>Trichostrongylidae</taxon>
        <taxon>Teladorsagia</taxon>
    </lineage>
</organism>
<dbReference type="AlphaFoldDB" id="A0A2G9U0B6"/>
<reference evidence="1 2" key="1">
    <citation type="submission" date="2015-09" db="EMBL/GenBank/DDBJ databases">
        <title>Draft genome of the parasitic nematode Teladorsagia circumcincta isolate WARC Sus (inbred).</title>
        <authorList>
            <person name="Mitreva M."/>
        </authorList>
    </citation>
    <scope>NUCLEOTIDE SEQUENCE [LARGE SCALE GENOMIC DNA]</scope>
    <source>
        <strain evidence="1 2">S</strain>
    </source>
</reference>
<sequence length="116" mass="13244">ISEDHCAIMLLFTYYTKFTAVRALERLRAYDLLNSLKDYYRAMIESRSHAEQELCWKCTSQLSSLQLCVLLKALEGCKTKEAIALANECPNHVSAPTVREFSRGKGKIFLGYAPKY</sequence>